<dbReference type="Pfam" id="PF00501">
    <property type="entry name" value="AMP-binding"/>
    <property type="match status" value="1"/>
</dbReference>
<evidence type="ECO:0000259" key="1">
    <source>
        <dbReference type="Pfam" id="PF00501"/>
    </source>
</evidence>
<proteinExistence type="predicted"/>
<dbReference type="PANTHER" id="PTHR43845:SF1">
    <property type="entry name" value="BLR5969 PROTEIN"/>
    <property type="match status" value="1"/>
</dbReference>
<dbReference type="SUPFAM" id="SSF56801">
    <property type="entry name" value="Acetyl-CoA synthetase-like"/>
    <property type="match status" value="1"/>
</dbReference>
<dbReference type="EMBL" id="MDLC01000069">
    <property type="protein sequence ID" value="ODS22547.1"/>
    <property type="molecule type" value="Genomic_DNA"/>
</dbReference>
<dbReference type="Gene3D" id="3.40.50.12780">
    <property type="entry name" value="N-terminal domain of ligase-like"/>
    <property type="match status" value="1"/>
</dbReference>
<sequence>MTILSNDKTLIISKKPDQAVVRIKALIESVPAYQRLTQNIDIQGIHSLDKLLSLLPVVTKSDLIKFEKSVYSVPASKIMLFSETSGTTGKPLSTPRGSDEFSWNMFNQANAYRHHVQPGLDRVAILHPSVMSPFVEVSARALQEIGVGYVRVFPIPKLCEYERLFRIFEDYDITTIMSTPTLIYKIFFEFKKRFGGKLPRALNKLLLTGEYITSHNLRNLDSILGRGPSAARAFVYGSSEAASVMYGTPDATYYGYLNDFVFEIMPIESAWVEQFDRPEGAVTGELYVTWLRDGIMPMLRYNTMDIFTVWKNAVEQEWNFRAEGRFHDELITPWFRSVVDTVIYSFGFPIYHFNVDVYDTCIKIVLIVDISTDSKLCSQKIIEDLQVLGMDVDLTINPKDHDFYDFSPIAKSSSFNRK</sequence>
<dbReference type="AlphaFoldDB" id="A0A1D2QLV7"/>
<organism evidence="2 3">
    <name type="scientific">Candidatus Endobugula sertula</name>
    <name type="common">Bugula neritina bacterial symbiont</name>
    <dbReference type="NCBI Taxonomy" id="62101"/>
    <lineage>
        <taxon>Bacteria</taxon>
        <taxon>Pseudomonadati</taxon>
        <taxon>Pseudomonadota</taxon>
        <taxon>Gammaproteobacteria</taxon>
        <taxon>Cellvibrionales</taxon>
        <taxon>Cellvibrionaceae</taxon>
        <taxon>Candidatus Endobugula</taxon>
    </lineage>
</organism>
<evidence type="ECO:0000313" key="2">
    <source>
        <dbReference type="EMBL" id="ODS22547.1"/>
    </source>
</evidence>
<comment type="caution">
    <text evidence="2">The sequence shown here is derived from an EMBL/GenBank/DDBJ whole genome shotgun (WGS) entry which is preliminary data.</text>
</comment>
<dbReference type="InterPro" id="IPR042099">
    <property type="entry name" value="ANL_N_sf"/>
</dbReference>
<reference evidence="2 3" key="1">
    <citation type="journal article" date="2016" name="Appl. Environ. Microbiol.">
        <title>Lack of Overt Genome Reduction in the Bryostatin-Producing Bryozoan Symbiont "Candidatus Endobugula sertula".</title>
        <authorList>
            <person name="Miller I.J."/>
            <person name="Vanee N."/>
            <person name="Fong S.S."/>
            <person name="Lim-Fong G.E."/>
            <person name="Kwan J.C."/>
        </authorList>
    </citation>
    <scope>NUCLEOTIDE SEQUENCE [LARGE SCALE GENOMIC DNA]</scope>
    <source>
        <strain evidence="2">AB1-4</strain>
    </source>
</reference>
<dbReference type="Proteomes" id="UP000242502">
    <property type="component" value="Unassembled WGS sequence"/>
</dbReference>
<gene>
    <name evidence="2" type="ORF">AB835_13610</name>
</gene>
<evidence type="ECO:0000313" key="3">
    <source>
        <dbReference type="Proteomes" id="UP000242502"/>
    </source>
</evidence>
<dbReference type="InterPro" id="IPR000873">
    <property type="entry name" value="AMP-dep_synth/lig_dom"/>
</dbReference>
<accession>A0A1D2QLV7</accession>
<feature type="domain" description="AMP-dependent synthetase/ligase" evidence="1">
    <location>
        <begin position="71"/>
        <end position="248"/>
    </location>
</feature>
<name>A0A1D2QLV7_9GAMM</name>
<dbReference type="STRING" id="62101.AB835_13610"/>
<protein>
    <recommendedName>
        <fullName evidence="1">AMP-dependent synthetase/ligase domain-containing protein</fullName>
    </recommendedName>
</protein>
<dbReference type="PANTHER" id="PTHR43845">
    <property type="entry name" value="BLR5969 PROTEIN"/>
    <property type="match status" value="1"/>
</dbReference>